<proteinExistence type="predicted"/>
<protein>
    <submittedName>
        <fullName evidence="2">NADH dehydrogenase subunit 4</fullName>
    </submittedName>
</protein>
<dbReference type="AlphaFoldDB" id="A0A915CVV0"/>
<evidence type="ECO:0000313" key="2">
    <source>
        <dbReference type="WBParaSite" id="jg13206"/>
    </source>
</evidence>
<keyword evidence="1" id="KW-1185">Reference proteome</keyword>
<name>A0A915CVV0_9BILA</name>
<dbReference type="Proteomes" id="UP000887574">
    <property type="component" value="Unplaced"/>
</dbReference>
<reference evidence="2" key="1">
    <citation type="submission" date="2022-11" db="UniProtKB">
        <authorList>
            <consortium name="WormBaseParasite"/>
        </authorList>
    </citation>
    <scope>IDENTIFICATION</scope>
</reference>
<accession>A0A915CVV0</accession>
<evidence type="ECO:0000313" key="1">
    <source>
        <dbReference type="Proteomes" id="UP000887574"/>
    </source>
</evidence>
<organism evidence="1 2">
    <name type="scientific">Ditylenchus dipsaci</name>
    <dbReference type="NCBI Taxonomy" id="166011"/>
    <lineage>
        <taxon>Eukaryota</taxon>
        <taxon>Metazoa</taxon>
        <taxon>Ecdysozoa</taxon>
        <taxon>Nematoda</taxon>
        <taxon>Chromadorea</taxon>
        <taxon>Rhabditida</taxon>
        <taxon>Tylenchina</taxon>
        <taxon>Tylenchomorpha</taxon>
        <taxon>Sphaerularioidea</taxon>
        <taxon>Anguinidae</taxon>
        <taxon>Anguininae</taxon>
        <taxon>Ditylenchus</taxon>
    </lineage>
</organism>
<sequence length="79" mass="9212">MDINMHRACFETGYSESFDMLMFFISFSTRSISWLKSCVLPIGILLVCFIEKGFYVLSLILGQPMAILMYVHDWYLLTI</sequence>
<dbReference type="WBParaSite" id="jg13206">
    <property type="protein sequence ID" value="jg13206"/>
    <property type="gene ID" value="jg13206"/>
</dbReference>